<accession>A0A8T3E9Y9</accession>
<sequence length="73" mass="7964">MLRANKKFGPSVRLSPVPTPPNFPSLLYHPLMLQSGGRQLRHLLRVGVIRPAGRSYSRPVREVCTGGVCGVQG</sequence>
<comment type="caution">
    <text evidence="1">The sequence shown here is derived from an EMBL/GenBank/DDBJ whole genome shotgun (WGS) entry which is preliminary data.</text>
</comment>
<proteinExistence type="predicted"/>
<keyword evidence="2" id="KW-1185">Reference proteome</keyword>
<organism evidence="1 2">
    <name type="scientific">Albula goreensis</name>
    <dbReference type="NCBI Taxonomy" id="1534307"/>
    <lineage>
        <taxon>Eukaryota</taxon>
        <taxon>Metazoa</taxon>
        <taxon>Chordata</taxon>
        <taxon>Craniata</taxon>
        <taxon>Vertebrata</taxon>
        <taxon>Euteleostomi</taxon>
        <taxon>Actinopterygii</taxon>
        <taxon>Neopterygii</taxon>
        <taxon>Teleostei</taxon>
        <taxon>Albuliformes</taxon>
        <taxon>Albulidae</taxon>
        <taxon>Albula</taxon>
    </lineage>
</organism>
<dbReference type="EMBL" id="JAERUA010000002">
    <property type="protein sequence ID" value="KAI1903768.1"/>
    <property type="molecule type" value="Genomic_DNA"/>
</dbReference>
<protein>
    <submittedName>
        <fullName evidence="1">Uncharacterized protein</fullName>
    </submittedName>
</protein>
<dbReference type="Proteomes" id="UP000829720">
    <property type="component" value="Unassembled WGS sequence"/>
</dbReference>
<gene>
    <name evidence="1" type="ORF">AGOR_G00030620</name>
</gene>
<name>A0A8T3E9Y9_9TELE</name>
<evidence type="ECO:0000313" key="1">
    <source>
        <dbReference type="EMBL" id="KAI1903768.1"/>
    </source>
</evidence>
<evidence type="ECO:0000313" key="2">
    <source>
        <dbReference type="Proteomes" id="UP000829720"/>
    </source>
</evidence>
<reference evidence="1" key="1">
    <citation type="submission" date="2021-01" db="EMBL/GenBank/DDBJ databases">
        <authorList>
            <person name="Zahm M."/>
            <person name="Roques C."/>
            <person name="Cabau C."/>
            <person name="Klopp C."/>
            <person name="Donnadieu C."/>
            <person name="Jouanno E."/>
            <person name="Lampietro C."/>
            <person name="Louis A."/>
            <person name="Herpin A."/>
            <person name="Echchiki A."/>
            <person name="Berthelot C."/>
            <person name="Parey E."/>
            <person name="Roest-Crollius H."/>
            <person name="Braasch I."/>
            <person name="Postlethwait J."/>
            <person name="Bobe J."/>
            <person name="Montfort J."/>
            <person name="Bouchez O."/>
            <person name="Begum T."/>
            <person name="Mejri S."/>
            <person name="Adams A."/>
            <person name="Chen W.-J."/>
            <person name="Guiguen Y."/>
        </authorList>
    </citation>
    <scope>NUCLEOTIDE SEQUENCE</scope>
    <source>
        <tissue evidence="1">Blood</tissue>
    </source>
</reference>
<dbReference type="AlphaFoldDB" id="A0A8T3E9Y9"/>